<dbReference type="NCBIfam" id="TIGR00634">
    <property type="entry name" value="recN"/>
    <property type="match status" value="1"/>
</dbReference>
<accession>A0ABS7L681</accession>
<evidence type="ECO:0000256" key="4">
    <source>
        <dbReference type="ARBA" id="ARBA00022741"/>
    </source>
</evidence>
<comment type="function">
    <text evidence="1 9">May be involved in recombinational repair of damaged DNA.</text>
</comment>
<dbReference type="RefSeq" id="WP_221919627.1">
    <property type="nucleotide sequence ID" value="NZ_CP173660.1"/>
</dbReference>
<keyword evidence="7 9" id="KW-0234">DNA repair</keyword>
<dbReference type="PANTHER" id="PTHR11059:SF0">
    <property type="entry name" value="DNA REPAIR PROTEIN RECN"/>
    <property type="match status" value="1"/>
</dbReference>
<keyword evidence="6" id="KW-0067">ATP-binding</keyword>
<evidence type="ECO:0000256" key="7">
    <source>
        <dbReference type="ARBA" id="ARBA00023204"/>
    </source>
</evidence>
<gene>
    <name evidence="12" type="primary">recN</name>
    <name evidence="12" type="ORF">FLB61_05665</name>
</gene>
<feature type="domain" description="RecF/RecN/SMC N-terminal" evidence="11">
    <location>
        <begin position="2"/>
        <end position="508"/>
    </location>
</feature>
<dbReference type="InterPro" id="IPR027417">
    <property type="entry name" value="P-loop_NTPase"/>
</dbReference>
<dbReference type="EMBL" id="VIRV01000006">
    <property type="protein sequence ID" value="MBY0758579.1"/>
    <property type="molecule type" value="Genomic_DNA"/>
</dbReference>
<dbReference type="PIRSF" id="PIRSF003128">
    <property type="entry name" value="RecN"/>
    <property type="match status" value="1"/>
</dbReference>
<protein>
    <recommendedName>
        <fullName evidence="3 9">DNA repair protein RecN</fullName>
    </recommendedName>
    <alternativeName>
        <fullName evidence="8 9">Recombination protein N</fullName>
    </alternativeName>
</protein>
<evidence type="ECO:0000313" key="13">
    <source>
        <dbReference type="Proteomes" id="UP000779049"/>
    </source>
</evidence>
<sequence>MLQSLHVKNLALIDEAEVELKDGLNILTGETGAGKSILLGSVQLALGGKYTADLLREGADYGLVELEFFVKNPQIIEKLRKMDIEPEDGMIVLSRKLMDQRSVSRINGEMVPLGRLKAAAEILIDIHGQHEHQSLLYKKKHMEILDAYAKEETLPVKEKVKEAYRAAREAKQKLDEAINGEAERKKEADFLAFEVEEIRDAGLIPGEDEELEERYQKMRKSRKIMESLMETYHYTGGYEASSISELLSQAIHAMYEAAEYDGETKELYGLLVEIESLLNDFNREISNCQEKLRFSEEEFYEMENRLNTINRLKSKYGNTIGEILDYAAQKEERLLILSDYDAYLARLEKEFSEAQKTLRKYADRLTDIRKRYAEGLAGTLREGIRDLNFLNVDFTVEVRPLSDFTENGADEVEFMISLNPGEKKKPLGAVASGGELSRIMLAVKAALADKDEVETLIFDEIDTGISGRTAQKVSEKMALLGKRHQVICITHLAQIAAMADSHYLIEKTVENQKTTTQIRRISDKEAIAELARILGGAKITDAVYETAQEMKELAVKMKKSE</sequence>
<comment type="similarity">
    <text evidence="2 9">Belongs to the RecN family.</text>
</comment>
<dbReference type="SUPFAM" id="SSF52540">
    <property type="entry name" value="P-loop containing nucleoside triphosphate hydrolases"/>
    <property type="match status" value="1"/>
</dbReference>
<feature type="coiled-coil region" evidence="10">
    <location>
        <begin position="271"/>
        <end position="298"/>
    </location>
</feature>
<proteinExistence type="inferred from homology"/>
<dbReference type="Proteomes" id="UP000779049">
    <property type="component" value="Unassembled WGS sequence"/>
</dbReference>
<evidence type="ECO:0000313" key="12">
    <source>
        <dbReference type="EMBL" id="MBY0758579.1"/>
    </source>
</evidence>
<reference evidence="12 13" key="1">
    <citation type="journal article" date="2020" name="New Microbes New Infect">
        <title>Sellimonas caecigallum sp. nov., description and genome sequence of a new member of the Sellimonas genus isolated from the cecum of feral chicken.</title>
        <authorList>
            <person name="Wongkuna S."/>
            <person name="Ghimire S."/>
            <person name="Antony L."/>
            <person name="Chankhamhaengdecha S."/>
            <person name="Janvilisri T."/>
            <person name="Scaria J."/>
        </authorList>
    </citation>
    <scope>NUCLEOTIDE SEQUENCE [LARGE SCALE GENOMIC DNA]</scope>
    <source>
        <strain evidence="12 13">SW451</strain>
    </source>
</reference>
<evidence type="ECO:0000256" key="8">
    <source>
        <dbReference type="ARBA" id="ARBA00033408"/>
    </source>
</evidence>
<dbReference type="Gene3D" id="3.40.50.300">
    <property type="entry name" value="P-loop containing nucleotide triphosphate hydrolases"/>
    <property type="match status" value="2"/>
</dbReference>
<evidence type="ECO:0000256" key="1">
    <source>
        <dbReference type="ARBA" id="ARBA00003618"/>
    </source>
</evidence>
<dbReference type="InterPro" id="IPR003395">
    <property type="entry name" value="RecF/RecN/SMC_N"/>
</dbReference>
<evidence type="ECO:0000256" key="5">
    <source>
        <dbReference type="ARBA" id="ARBA00022763"/>
    </source>
</evidence>
<dbReference type="InterPro" id="IPR004604">
    <property type="entry name" value="DNA_recomb/repair_RecN"/>
</dbReference>
<organism evidence="12 13">
    <name type="scientific">Sellimonas caecigallum</name>
    <dbReference type="NCBI Taxonomy" id="2592333"/>
    <lineage>
        <taxon>Bacteria</taxon>
        <taxon>Bacillati</taxon>
        <taxon>Bacillota</taxon>
        <taxon>Clostridia</taxon>
        <taxon>Lachnospirales</taxon>
        <taxon>Lachnospiraceae</taxon>
        <taxon>Sellimonas</taxon>
    </lineage>
</organism>
<keyword evidence="10" id="KW-0175">Coiled coil</keyword>
<feature type="coiled-coil region" evidence="10">
    <location>
        <begin position="337"/>
        <end position="364"/>
    </location>
</feature>
<evidence type="ECO:0000256" key="9">
    <source>
        <dbReference type="PIRNR" id="PIRNR003128"/>
    </source>
</evidence>
<evidence type="ECO:0000256" key="10">
    <source>
        <dbReference type="SAM" id="Coils"/>
    </source>
</evidence>
<dbReference type="Pfam" id="PF02463">
    <property type="entry name" value="SMC_N"/>
    <property type="match status" value="1"/>
</dbReference>
<keyword evidence="5 9" id="KW-0227">DNA damage</keyword>
<name>A0ABS7L681_9FIRM</name>
<dbReference type="CDD" id="cd03241">
    <property type="entry name" value="ABC_RecN"/>
    <property type="match status" value="2"/>
</dbReference>
<evidence type="ECO:0000256" key="6">
    <source>
        <dbReference type="ARBA" id="ARBA00022840"/>
    </source>
</evidence>
<keyword evidence="13" id="KW-1185">Reference proteome</keyword>
<evidence type="ECO:0000259" key="11">
    <source>
        <dbReference type="Pfam" id="PF02463"/>
    </source>
</evidence>
<evidence type="ECO:0000256" key="3">
    <source>
        <dbReference type="ARBA" id="ARBA00021315"/>
    </source>
</evidence>
<comment type="caution">
    <text evidence="12">The sequence shown here is derived from an EMBL/GenBank/DDBJ whole genome shotgun (WGS) entry which is preliminary data.</text>
</comment>
<evidence type="ECO:0000256" key="2">
    <source>
        <dbReference type="ARBA" id="ARBA00009441"/>
    </source>
</evidence>
<dbReference type="PANTHER" id="PTHR11059">
    <property type="entry name" value="DNA REPAIR PROTEIN RECN"/>
    <property type="match status" value="1"/>
</dbReference>
<keyword evidence="4" id="KW-0547">Nucleotide-binding</keyword>